<sequence length="69" mass="7893">MAKTTIIHKAELPDFLPHGWKKEVAILLGIHVNTVTNSLKRGKGYNYEKIKLVAMERWGKITETENSDE</sequence>
<keyword evidence="2" id="KW-1185">Reference proteome</keyword>
<evidence type="ECO:0000313" key="1">
    <source>
        <dbReference type="EMBL" id="MBB4038159.1"/>
    </source>
</evidence>
<accession>A0A840CU06</accession>
<gene>
    <name evidence="1" type="ORF">GGR21_004088</name>
</gene>
<dbReference type="EMBL" id="JACIEP010000024">
    <property type="protein sequence ID" value="MBB4038159.1"/>
    <property type="molecule type" value="Genomic_DNA"/>
</dbReference>
<comment type="caution">
    <text evidence="1">The sequence shown here is derived from an EMBL/GenBank/DDBJ whole genome shotgun (WGS) entry which is preliminary data.</text>
</comment>
<dbReference type="RefSeq" id="WP_183308969.1">
    <property type="nucleotide sequence ID" value="NZ_JACIEP010000024.1"/>
</dbReference>
<reference evidence="1 2" key="1">
    <citation type="submission" date="2020-08" db="EMBL/GenBank/DDBJ databases">
        <title>Genomic Encyclopedia of Type Strains, Phase IV (KMG-IV): sequencing the most valuable type-strain genomes for metagenomic binning, comparative biology and taxonomic classification.</title>
        <authorList>
            <person name="Goeker M."/>
        </authorList>
    </citation>
    <scope>NUCLEOTIDE SEQUENCE [LARGE SCALE GENOMIC DNA]</scope>
    <source>
        <strain evidence="1 2">DSM 104969</strain>
    </source>
</reference>
<name>A0A840CU06_9BACT</name>
<dbReference type="Proteomes" id="UP000555103">
    <property type="component" value="Unassembled WGS sequence"/>
</dbReference>
<dbReference type="AlphaFoldDB" id="A0A840CU06"/>
<organism evidence="1 2">
    <name type="scientific">Dysgonomonas hofstadii</name>
    <dbReference type="NCBI Taxonomy" id="637886"/>
    <lineage>
        <taxon>Bacteria</taxon>
        <taxon>Pseudomonadati</taxon>
        <taxon>Bacteroidota</taxon>
        <taxon>Bacteroidia</taxon>
        <taxon>Bacteroidales</taxon>
        <taxon>Dysgonomonadaceae</taxon>
        <taxon>Dysgonomonas</taxon>
    </lineage>
</organism>
<evidence type="ECO:0000313" key="2">
    <source>
        <dbReference type="Proteomes" id="UP000555103"/>
    </source>
</evidence>
<proteinExistence type="predicted"/>
<protein>
    <submittedName>
        <fullName evidence="1">Uncharacterized protein</fullName>
    </submittedName>
</protein>